<dbReference type="SUPFAM" id="SSF51735">
    <property type="entry name" value="NAD(P)-binding Rossmann-fold domains"/>
    <property type="match status" value="1"/>
</dbReference>
<dbReference type="AlphaFoldDB" id="A0A7X2LYJ1"/>
<dbReference type="PROSITE" id="PS00061">
    <property type="entry name" value="ADH_SHORT"/>
    <property type="match status" value="1"/>
</dbReference>
<dbReference type="GO" id="GO:0008206">
    <property type="term" value="P:bile acid metabolic process"/>
    <property type="evidence" value="ECO:0007669"/>
    <property type="project" value="UniProtKB-ARBA"/>
</dbReference>
<dbReference type="NCBIfam" id="NF005806">
    <property type="entry name" value="PRK07666.1"/>
    <property type="match status" value="1"/>
</dbReference>
<dbReference type="PANTHER" id="PTHR42760:SF37">
    <property type="entry name" value="CLAVALDEHYDE DEHYDROGENASE"/>
    <property type="match status" value="1"/>
</dbReference>
<dbReference type="CDD" id="cd05233">
    <property type="entry name" value="SDR_c"/>
    <property type="match status" value="1"/>
</dbReference>
<dbReference type="Proteomes" id="UP000448867">
    <property type="component" value="Unassembled WGS sequence"/>
</dbReference>
<organism evidence="4 5">
    <name type="scientific">Metabacillus lacus</name>
    <dbReference type="NCBI Taxonomy" id="1983721"/>
    <lineage>
        <taxon>Bacteria</taxon>
        <taxon>Bacillati</taxon>
        <taxon>Bacillota</taxon>
        <taxon>Bacilli</taxon>
        <taxon>Bacillales</taxon>
        <taxon>Bacillaceae</taxon>
        <taxon>Metabacillus</taxon>
    </lineage>
</organism>
<dbReference type="Pfam" id="PF00106">
    <property type="entry name" value="adh_short"/>
    <property type="match status" value="1"/>
</dbReference>
<evidence type="ECO:0000313" key="5">
    <source>
        <dbReference type="Proteomes" id="UP000448867"/>
    </source>
</evidence>
<dbReference type="PANTHER" id="PTHR42760">
    <property type="entry name" value="SHORT-CHAIN DEHYDROGENASES/REDUCTASES FAMILY MEMBER"/>
    <property type="match status" value="1"/>
</dbReference>
<dbReference type="FunFam" id="3.40.50.720:FF:000084">
    <property type="entry name" value="Short-chain dehydrogenase reductase"/>
    <property type="match status" value="1"/>
</dbReference>
<dbReference type="Gene3D" id="3.40.50.720">
    <property type="entry name" value="NAD(P)-binding Rossmann-like Domain"/>
    <property type="match status" value="1"/>
</dbReference>
<protein>
    <submittedName>
        <fullName evidence="4">3-ketoacyl-ACP reductase</fullName>
    </submittedName>
</protein>
<evidence type="ECO:0000256" key="3">
    <source>
        <dbReference type="RuleBase" id="RU000363"/>
    </source>
</evidence>
<dbReference type="InterPro" id="IPR020904">
    <property type="entry name" value="Sc_DH/Rdtase_CS"/>
</dbReference>
<sequence>MRDLSGKNALVTGAGRGIGRATAIELAKEGVNIGLLGRTSANLEKVAEELKQFNVKVSYAASDVAEYESVQTAVEQISSELGSIDILVNNAGTAKFGGFMDLSPEEWEHIIQVNLMGTYYVTRAVLPQMIERGEGGDIINISSTAGQKGAPVTSAYSASKFGVIGLTESLMLEVRKHNIRVSVLTPSTVATDLAIEQNLTNGDPDKVMQPEDLAEYMVGQLKLHPRIFIKSAGLWSTNP</sequence>
<dbReference type="PRINTS" id="PR00080">
    <property type="entry name" value="SDRFAMILY"/>
</dbReference>
<dbReference type="RefSeq" id="WP_154307559.1">
    <property type="nucleotide sequence ID" value="NZ_WKKI01000015.1"/>
</dbReference>
<evidence type="ECO:0000256" key="2">
    <source>
        <dbReference type="ARBA" id="ARBA00023002"/>
    </source>
</evidence>
<dbReference type="PRINTS" id="PR00081">
    <property type="entry name" value="GDHRDH"/>
</dbReference>
<dbReference type="InterPro" id="IPR036291">
    <property type="entry name" value="NAD(P)-bd_dom_sf"/>
</dbReference>
<dbReference type="OrthoDB" id="9775296at2"/>
<comment type="similarity">
    <text evidence="1 3">Belongs to the short-chain dehydrogenases/reductases (SDR) family.</text>
</comment>
<dbReference type="InterPro" id="IPR002347">
    <property type="entry name" value="SDR_fam"/>
</dbReference>
<comment type="caution">
    <text evidence="4">The sequence shown here is derived from an EMBL/GenBank/DDBJ whole genome shotgun (WGS) entry which is preliminary data.</text>
</comment>
<evidence type="ECO:0000313" key="4">
    <source>
        <dbReference type="EMBL" id="MRX72396.1"/>
    </source>
</evidence>
<dbReference type="EMBL" id="WKKI01000015">
    <property type="protein sequence ID" value="MRX72396.1"/>
    <property type="molecule type" value="Genomic_DNA"/>
</dbReference>
<keyword evidence="5" id="KW-1185">Reference proteome</keyword>
<reference evidence="4 5" key="1">
    <citation type="submission" date="2019-11" db="EMBL/GenBank/DDBJ databases">
        <title>Bacillus lacus genome.</title>
        <authorList>
            <person name="Allen C.J."/>
            <person name="Newman J.D."/>
        </authorList>
    </citation>
    <scope>NUCLEOTIDE SEQUENCE [LARGE SCALE GENOMIC DNA]</scope>
    <source>
        <strain evidence="4 5">KCTC 33946</strain>
    </source>
</reference>
<dbReference type="GO" id="GO:0016616">
    <property type="term" value="F:oxidoreductase activity, acting on the CH-OH group of donors, NAD or NADP as acceptor"/>
    <property type="evidence" value="ECO:0007669"/>
    <property type="project" value="TreeGrafter"/>
</dbReference>
<evidence type="ECO:0000256" key="1">
    <source>
        <dbReference type="ARBA" id="ARBA00006484"/>
    </source>
</evidence>
<dbReference type="PIRSF" id="PIRSF000126">
    <property type="entry name" value="11-beta-HSD1"/>
    <property type="match status" value="1"/>
</dbReference>
<proteinExistence type="inferred from homology"/>
<accession>A0A7X2LYJ1</accession>
<gene>
    <name evidence="4" type="ORF">GJU40_09560</name>
</gene>
<name>A0A7X2LYJ1_9BACI</name>
<keyword evidence="2" id="KW-0560">Oxidoreductase</keyword>